<evidence type="ECO:0000313" key="1">
    <source>
        <dbReference type="EMBL" id="ETK11661.1"/>
    </source>
</evidence>
<dbReference type="EMBL" id="AYYF01001498">
    <property type="protein sequence ID" value="ETK11661.1"/>
    <property type="molecule type" value="Genomic_DNA"/>
</dbReference>
<comment type="caution">
    <text evidence="1">The sequence shown here is derived from an EMBL/GenBank/DDBJ whole genome shotgun (WGS) entry which is preliminary data.</text>
</comment>
<organism evidence="1 2">
    <name type="scientific">Tannerella sp. oral taxon BU063 isolate Cell 8/11</name>
    <dbReference type="NCBI Taxonomy" id="1411915"/>
    <lineage>
        <taxon>Bacteria</taxon>
        <taxon>Pseudomonadati</taxon>
        <taxon>Bacteroidota</taxon>
        <taxon>Bacteroidia</taxon>
        <taxon>Bacteroidales</taxon>
        <taxon>Tannerellaceae</taxon>
        <taxon>Tannerella</taxon>
    </lineage>
</organism>
<proteinExistence type="predicted"/>
<dbReference type="Proteomes" id="UP000034980">
    <property type="component" value="Unassembled WGS sequence"/>
</dbReference>
<name>W2CYS6_9BACT</name>
<dbReference type="AlphaFoldDB" id="W2CYS6"/>
<reference evidence="1 2" key="1">
    <citation type="submission" date="2013-11" db="EMBL/GenBank/DDBJ databases">
        <title>Single cell genomics of uncultured Tannerella BU063 (oral taxon 286).</title>
        <authorList>
            <person name="Beall C.J."/>
            <person name="Campbell A.G."/>
            <person name="Griffen A.L."/>
            <person name="Podar M."/>
            <person name="Leys E.J."/>
        </authorList>
    </citation>
    <scope>NUCLEOTIDE SEQUENCE [LARGE SCALE GENOMIC DNA]</scope>
    <source>
        <strain evidence="1">Cell 8/11</strain>
    </source>
</reference>
<gene>
    <name evidence="1" type="ORF">T235_14190</name>
</gene>
<accession>W2CYS6</accession>
<protein>
    <submittedName>
        <fullName evidence="1">Uncharacterized protein</fullName>
    </submittedName>
</protein>
<sequence>MFRDTGTECDQKQEGQGITFVLVVTAVINQGETPDKAGQFHYCHV</sequence>
<evidence type="ECO:0000313" key="2">
    <source>
        <dbReference type="Proteomes" id="UP000034980"/>
    </source>
</evidence>